<evidence type="ECO:0000313" key="1">
    <source>
        <dbReference type="EMBL" id="PWK22685.1"/>
    </source>
</evidence>
<protein>
    <recommendedName>
        <fullName evidence="3">Knr4/Smi1-like domain-containing protein</fullName>
    </recommendedName>
</protein>
<dbReference type="Proteomes" id="UP000245489">
    <property type="component" value="Unassembled WGS sequence"/>
</dbReference>
<dbReference type="EMBL" id="QGGO01000019">
    <property type="protein sequence ID" value="PWK22685.1"/>
    <property type="molecule type" value="Genomic_DNA"/>
</dbReference>
<gene>
    <name evidence="1" type="ORF">LV89_03397</name>
</gene>
<comment type="caution">
    <text evidence="1">The sequence shown here is derived from an EMBL/GenBank/DDBJ whole genome shotgun (WGS) entry which is preliminary data.</text>
</comment>
<proteinExistence type="predicted"/>
<sequence length="268" mass="32056">MVENQYNRFFESYKVFLLKTGFSEEKDLQGCSEVTINKLERKYDITIPLALRTYLSFFGNNFYTSRRDFRLDFRVKDIERANTIAKDIALLDVLVANRNVRNDVDLDNILFVGHDSDRDIMYFFECSEPNPLIKSTIYDYKYIDEERVFANGLITYHSGELSFIGSIMYLIYWMINWKLRTERKDVTNSQRLREYDRLNLDAFEWIKYHQKHQQKPYDERMSTDIQVKARIDFCHIADVKAQETGIVMTIDEFEWAFIKHLRSLGVDI</sequence>
<dbReference type="SUPFAM" id="SSF160631">
    <property type="entry name" value="SMI1/KNR4-like"/>
    <property type="match status" value="1"/>
</dbReference>
<dbReference type="AlphaFoldDB" id="A0A316DXQ1"/>
<organism evidence="1 2">
    <name type="scientific">Arcicella aurantiaca</name>
    <dbReference type="NCBI Taxonomy" id="591202"/>
    <lineage>
        <taxon>Bacteria</taxon>
        <taxon>Pseudomonadati</taxon>
        <taxon>Bacteroidota</taxon>
        <taxon>Cytophagia</taxon>
        <taxon>Cytophagales</taxon>
        <taxon>Flectobacillaceae</taxon>
        <taxon>Arcicella</taxon>
    </lineage>
</organism>
<dbReference type="RefSeq" id="WP_109744092.1">
    <property type="nucleotide sequence ID" value="NZ_QGGO01000019.1"/>
</dbReference>
<reference evidence="1 2" key="1">
    <citation type="submission" date="2018-05" db="EMBL/GenBank/DDBJ databases">
        <title>Genomic Encyclopedia of Archaeal and Bacterial Type Strains, Phase II (KMG-II): from individual species to whole genera.</title>
        <authorList>
            <person name="Goeker M."/>
        </authorList>
    </citation>
    <scope>NUCLEOTIDE SEQUENCE [LARGE SCALE GENOMIC DNA]</scope>
    <source>
        <strain evidence="1 2">DSM 22214</strain>
    </source>
</reference>
<accession>A0A316DXQ1</accession>
<evidence type="ECO:0008006" key="3">
    <source>
        <dbReference type="Google" id="ProtNLM"/>
    </source>
</evidence>
<dbReference type="InterPro" id="IPR037883">
    <property type="entry name" value="Knr4/Smi1-like_sf"/>
</dbReference>
<dbReference type="Gene3D" id="3.40.1580.10">
    <property type="entry name" value="SMI1/KNR4-like"/>
    <property type="match status" value="1"/>
</dbReference>
<keyword evidence="2" id="KW-1185">Reference proteome</keyword>
<dbReference type="OrthoDB" id="1441002at2"/>
<evidence type="ECO:0000313" key="2">
    <source>
        <dbReference type="Proteomes" id="UP000245489"/>
    </source>
</evidence>
<name>A0A316DXQ1_9BACT</name>